<dbReference type="OMA" id="THFLSGW"/>
<dbReference type="InterPro" id="IPR039147">
    <property type="entry name" value="ASB17"/>
</dbReference>
<dbReference type="CDD" id="cd03587">
    <property type="entry name" value="SOCS"/>
    <property type="match status" value="1"/>
</dbReference>
<organism evidence="4 5">
    <name type="scientific">Hermetia illucens</name>
    <name type="common">Black soldier fly</name>
    <dbReference type="NCBI Taxonomy" id="343691"/>
    <lineage>
        <taxon>Eukaryota</taxon>
        <taxon>Metazoa</taxon>
        <taxon>Ecdysozoa</taxon>
        <taxon>Arthropoda</taxon>
        <taxon>Hexapoda</taxon>
        <taxon>Insecta</taxon>
        <taxon>Pterygota</taxon>
        <taxon>Neoptera</taxon>
        <taxon>Endopterygota</taxon>
        <taxon>Diptera</taxon>
        <taxon>Brachycera</taxon>
        <taxon>Stratiomyomorpha</taxon>
        <taxon>Stratiomyidae</taxon>
        <taxon>Hermetiinae</taxon>
        <taxon>Hermetia</taxon>
    </lineage>
</organism>
<dbReference type="PANTHER" id="PTHR20966">
    <property type="entry name" value="ANKYRIN REPEAT AND SOCS BOX PROTEIN 17"/>
    <property type="match status" value="1"/>
</dbReference>
<dbReference type="InterPro" id="IPR001496">
    <property type="entry name" value="SOCS_box"/>
</dbReference>
<keyword evidence="1" id="KW-0833">Ubl conjugation pathway</keyword>
<dbReference type="PANTHER" id="PTHR20966:SF2">
    <property type="entry name" value="ANKYRIN REPEAT AND SOCS BOX PROTEIN 17"/>
    <property type="match status" value="1"/>
</dbReference>
<dbReference type="InterPro" id="IPR036036">
    <property type="entry name" value="SOCS_box-like_dom_sf"/>
</dbReference>
<dbReference type="OrthoDB" id="6419934at2759"/>
<name>A0A7R8V2V4_HERIL</name>
<dbReference type="InParanoid" id="A0A7R8V2V4"/>
<dbReference type="SUPFAM" id="SSF158235">
    <property type="entry name" value="SOCS box-like"/>
    <property type="match status" value="1"/>
</dbReference>
<protein>
    <recommendedName>
        <fullName evidence="3">SOCS box domain-containing protein</fullName>
    </recommendedName>
</protein>
<evidence type="ECO:0000259" key="3">
    <source>
        <dbReference type="PROSITE" id="PS50225"/>
    </source>
</evidence>
<dbReference type="Gene3D" id="1.10.750.20">
    <property type="entry name" value="SOCS box"/>
    <property type="match status" value="1"/>
</dbReference>
<gene>
    <name evidence="4" type="ORF">HERILL_LOCUS14255</name>
</gene>
<dbReference type="GO" id="GO:0035556">
    <property type="term" value="P:intracellular signal transduction"/>
    <property type="evidence" value="ECO:0007669"/>
    <property type="project" value="InterPro"/>
</dbReference>
<dbReference type="FunCoup" id="A0A7R8V2V4">
    <property type="interactions" value="1"/>
</dbReference>
<keyword evidence="5" id="KW-1185">Reference proteome</keyword>
<dbReference type="EMBL" id="LR899014">
    <property type="protein sequence ID" value="CAD7091856.1"/>
    <property type="molecule type" value="Genomic_DNA"/>
</dbReference>
<feature type="domain" description="SOCS box" evidence="3">
    <location>
        <begin position="294"/>
        <end position="337"/>
    </location>
</feature>
<evidence type="ECO:0000313" key="5">
    <source>
        <dbReference type="Proteomes" id="UP000594454"/>
    </source>
</evidence>
<evidence type="ECO:0000313" key="4">
    <source>
        <dbReference type="EMBL" id="CAD7091856.1"/>
    </source>
</evidence>
<dbReference type="PROSITE" id="PS50225">
    <property type="entry name" value="SOCS"/>
    <property type="match status" value="1"/>
</dbReference>
<evidence type="ECO:0000256" key="1">
    <source>
        <dbReference type="ARBA" id="ARBA00022786"/>
    </source>
</evidence>
<dbReference type="Pfam" id="PF07525">
    <property type="entry name" value="SOCS_box"/>
    <property type="match status" value="1"/>
</dbReference>
<accession>A0A7R8V2V4</accession>
<dbReference type="AlphaFoldDB" id="A0A7R8V2V4"/>
<dbReference type="SMART" id="SM00969">
    <property type="entry name" value="SOCS_box"/>
    <property type="match status" value="1"/>
</dbReference>
<proteinExistence type="predicted"/>
<sequence length="337" mass="39063">MEYIFDCFFEDTFLKIKRSGLHDRHSRRDVIDHLNAVIGGCSDGQNVRPDEVARLAVLSAIKYHRENKQENGEICLMGKYHNILYIALRICWEWGVRDSAVVNVLLEEIYSCEKTFERLFLGALFGPNAPHFIAGWRSDFRDQDENTRALVYFIDHATTLGLEFQVTVNKFEPSKMIKFIDVPIESCGKSSPLRVALQATAPDLLMILLRYGADPAPPDGGSCPVIALLDKLMEKERRYTYQLVSCLQILLRNITTIEMPYKPHVYLERKNRFMEKYGVLFLDNILNMDQVFGVMPLKHLCRCRIRDLLRENSQLPGAIETLRIPRKLQRYIDLMEE</sequence>
<evidence type="ECO:0000256" key="2">
    <source>
        <dbReference type="ARBA" id="ARBA00023043"/>
    </source>
</evidence>
<keyword evidence="2" id="KW-0040">ANK repeat</keyword>
<dbReference type="Proteomes" id="UP000594454">
    <property type="component" value="Chromosome 6"/>
</dbReference>
<reference evidence="4 5" key="1">
    <citation type="submission" date="2020-11" db="EMBL/GenBank/DDBJ databases">
        <authorList>
            <person name="Wallbank WR R."/>
            <person name="Pardo Diaz C."/>
            <person name="Kozak K."/>
            <person name="Martin S."/>
            <person name="Jiggins C."/>
            <person name="Moest M."/>
            <person name="Warren A I."/>
            <person name="Generalovic N T."/>
            <person name="Byers J.R.P. K."/>
            <person name="Montejo-Kovacevich G."/>
            <person name="Yen C E."/>
        </authorList>
    </citation>
    <scope>NUCLEOTIDE SEQUENCE [LARGE SCALE GENOMIC DNA]</scope>
</reference>